<dbReference type="AlphaFoldDB" id="A0AAI9DBZ2"/>
<organism evidence="1">
    <name type="scientific">Providencia stuartii</name>
    <dbReference type="NCBI Taxonomy" id="588"/>
    <lineage>
        <taxon>Bacteria</taxon>
        <taxon>Pseudomonadati</taxon>
        <taxon>Pseudomonadota</taxon>
        <taxon>Gammaproteobacteria</taxon>
        <taxon>Enterobacterales</taxon>
        <taxon>Morganellaceae</taxon>
        <taxon>Providencia</taxon>
    </lineage>
</organism>
<gene>
    <name evidence="1" type="ORF">RG298_002341</name>
</gene>
<accession>A0AAI9DBZ2</accession>
<proteinExistence type="predicted"/>
<reference evidence="1" key="1">
    <citation type="submission" date="2024-02" db="EMBL/GenBank/DDBJ databases">
        <authorList>
            <consortium name="Clinical and Environmental Microbiology Branch: Whole genome sequencing antimicrobial resistance pathogens in the healthcare setting"/>
        </authorList>
    </citation>
    <scope>NUCLEOTIDE SEQUENCE</scope>
    <source>
        <strain evidence="1">2021GO-0154</strain>
    </source>
</reference>
<protein>
    <submittedName>
        <fullName evidence="1">Uncharacterized protein</fullName>
    </submittedName>
</protein>
<dbReference type="EMBL" id="ABMABF030000007">
    <property type="protein sequence ID" value="EMJ5134604.1"/>
    <property type="molecule type" value="Genomic_DNA"/>
</dbReference>
<name>A0AAI9DBZ2_PROST</name>
<sequence>MQCGDLEWFYCKNGEIMDANEAMEKRLVIYRRILKNLKSAHNRSNECLPPSGLDESIYYRCDGDEPSVKTALSNPWVKGTEDFAITSAKGVKRSINTAAELGVLPPPLQGMNFLLKSRVSQNPRIMKENVEAIYLLRFVYDPYENFSEVINIIIGAIVSQMPPPRRRKLSDYIQMASTVSNINKPINFNDRFDIEQRVNVSVRHFAEGVTIDIMTESQIRKFIVTAIITRIVAFIVTKHPSFFKPLGGPRAVISRTVIAATLIYSYGTIEKMSEAARRLKNKNRAVYDAMNKSQITMAYYFVEEELSPLITLAASPSNAASDDAFVAEIVNLISKYKN</sequence>
<evidence type="ECO:0000313" key="1">
    <source>
        <dbReference type="EMBL" id="EMJ5134604.1"/>
    </source>
</evidence>
<comment type="caution">
    <text evidence="1">The sequence shown here is derived from an EMBL/GenBank/DDBJ whole genome shotgun (WGS) entry which is preliminary data.</text>
</comment>